<feature type="region of interest" description="Disordered" evidence="1">
    <location>
        <begin position="95"/>
        <end position="120"/>
    </location>
</feature>
<feature type="compositionally biased region" description="Pro residues" evidence="1">
    <location>
        <begin position="151"/>
        <end position="170"/>
    </location>
</feature>
<evidence type="ECO:0000313" key="2">
    <source>
        <dbReference type="EMBL" id="ROI16091.1"/>
    </source>
</evidence>
<dbReference type="OrthoDB" id="8984746at2759"/>
<evidence type="ECO:0000313" key="3">
    <source>
        <dbReference type="Proteomes" id="UP000281406"/>
    </source>
</evidence>
<proteinExistence type="predicted"/>
<evidence type="ECO:0000256" key="1">
    <source>
        <dbReference type="SAM" id="MobiDB-lite"/>
    </source>
</evidence>
<sequence>MQGSSSVGFRILPPATTRERLDQLRAVRALRQEGWEVGSFAKVFWTMAVGLGYNDAALKDFFNFCLDDPLPQCEMEGLRILDFWRFAAYLRHRRERTSPSQPGSVHAPAQESVSEGTGEAVTELPALPDTATEAVTELPALPDTATKHPWPALPPPPSKPSALLPPPRPFEPSRSAWFVPPAPPWQSARTPSSPSATLVTGQNPDPTRVSMDCSPGSPLAFLTSTWMARLLDRTTRASLRSPRVPPMTLSPVHHCSFLGPLLIDTDHCRPGTPHKSCSLGDALTQSSSHHNLVLVKLAQILTLAHFSCF</sequence>
<dbReference type="AlphaFoldDB" id="A0A3N0XH55"/>
<feature type="region of interest" description="Disordered" evidence="1">
    <location>
        <begin position="142"/>
        <end position="202"/>
    </location>
</feature>
<dbReference type="Proteomes" id="UP000281406">
    <property type="component" value="Unassembled WGS sequence"/>
</dbReference>
<keyword evidence="3" id="KW-1185">Reference proteome</keyword>
<gene>
    <name evidence="2" type="ORF">DPX16_7144</name>
</gene>
<comment type="caution">
    <text evidence="2">The sequence shown here is derived from an EMBL/GenBank/DDBJ whole genome shotgun (WGS) entry which is preliminary data.</text>
</comment>
<reference evidence="2 3" key="1">
    <citation type="submission" date="2018-10" db="EMBL/GenBank/DDBJ databases">
        <title>Genome assembly for a Yunnan-Guizhou Plateau 3E fish, Anabarilius grahami (Regan), and its evolutionary and genetic applications.</title>
        <authorList>
            <person name="Jiang W."/>
        </authorList>
    </citation>
    <scope>NUCLEOTIDE SEQUENCE [LARGE SCALE GENOMIC DNA]</scope>
    <source>
        <strain evidence="2">AG-KIZ</strain>
        <tissue evidence="2">Muscle</tissue>
    </source>
</reference>
<protein>
    <submittedName>
        <fullName evidence="2">Uncharacterized protein</fullName>
    </submittedName>
</protein>
<dbReference type="EMBL" id="RJVU01075616">
    <property type="protein sequence ID" value="ROI16091.1"/>
    <property type="molecule type" value="Genomic_DNA"/>
</dbReference>
<accession>A0A3N0XH55</accession>
<feature type="compositionally biased region" description="Polar residues" evidence="1">
    <location>
        <begin position="187"/>
        <end position="202"/>
    </location>
</feature>
<organism evidence="2 3">
    <name type="scientific">Anabarilius grahami</name>
    <name type="common">Kanglang fish</name>
    <name type="synonym">Barilius grahami</name>
    <dbReference type="NCBI Taxonomy" id="495550"/>
    <lineage>
        <taxon>Eukaryota</taxon>
        <taxon>Metazoa</taxon>
        <taxon>Chordata</taxon>
        <taxon>Craniata</taxon>
        <taxon>Vertebrata</taxon>
        <taxon>Euteleostomi</taxon>
        <taxon>Actinopterygii</taxon>
        <taxon>Neopterygii</taxon>
        <taxon>Teleostei</taxon>
        <taxon>Ostariophysi</taxon>
        <taxon>Cypriniformes</taxon>
        <taxon>Xenocyprididae</taxon>
        <taxon>Xenocypridinae</taxon>
        <taxon>Xenocypridinae incertae sedis</taxon>
        <taxon>Anabarilius</taxon>
    </lineage>
</organism>
<name>A0A3N0XH55_ANAGA</name>